<keyword evidence="10" id="KW-1185">Reference proteome</keyword>
<keyword evidence="3 6" id="KW-1133">Transmembrane helix</keyword>
<gene>
    <name evidence="9" type="ORF">GWK47_017999</name>
</gene>
<evidence type="ECO:0000313" key="9">
    <source>
        <dbReference type="EMBL" id="KAG0712642.1"/>
    </source>
</evidence>
<proteinExistence type="predicted"/>
<feature type="compositionally biased region" description="Pro residues" evidence="5">
    <location>
        <begin position="304"/>
        <end position="324"/>
    </location>
</feature>
<comment type="subcellular location">
    <subcellularLocation>
        <location evidence="1">Membrane</location>
    </subcellularLocation>
</comment>
<sequence>MESLHKALLSATVVLSLVSTGSGFRCERENMWGQTQIFHCPEAGDDPQDQFCCGFGDQKYCCSTATDEELLEDFFEKAAIEHKDGPHFSPLVEAIGSDKDDSLLTRVKGRLNRTLRTFKEGFDGSFNRLKQKVRRKVQQKVEEKIAKSPVPAAPLALAQVQAGPVTTKQGTAAKLNGTVTAAKDKVKQALGGRVTTVKDKVKAKVNGTVTKVKDKVKQKVKDKAKEKVKQKLNPSGGQSVIMQHFLPTILGVVAAIILTLIVLCVVCCCCCPFCLLYKRRNRGTIHNPNPEVSVMQPLQTQPMAQPPPQQPYPTHPVQPYPTQPMYPAQAGYPPQPYPPQPYPTEQPPMYSEKQPPAYNPTY</sequence>
<keyword evidence="2 6" id="KW-0812">Transmembrane</keyword>
<protein>
    <recommendedName>
        <fullName evidence="8">Shisa N-terminal domain-containing protein</fullName>
    </recommendedName>
</protein>
<dbReference type="GO" id="GO:0016020">
    <property type="term" value="C:membrane"/>
    <property type="evidence" value="ECO:0007669"/>
    <property type="project" value="UniProtKB-SubCell"/>
</dbReference>
<evidence type="ECO:0000256" key="4">
    <source>
        <dbReference type="ARBA" id="ARBA00023136"/>
    </source>
</evidence>
<evidence type="ECO:0000256" key="3">
    <source>
        <dbReference type="ARBA" id="ARBA00022989"/>
    </source>
</evidence>
<dbReference type="EMBL" id="JACEEZ010022236">
    <property type="protein sequence ID" value="KAG0712642.1"/>
    <property type="molecule type" value="Genomic_DNA"/>
</dbReference>
<evidence type="ECO:0000256" key="5">
    <source>
        <dbReference type="SAM" id="MobiDB-lite"/>
    </source>
</evidence>
<dbReference type="PANTHER" id="PTHR31395">
    <property type="entry name" value="SHISA"/>
    <property type="match status" value="1"/>
</dbReference>
<feature type="signal peptide" evidence="7">
    <location>
        <begin position="1"/>
        <end position="23"/>
    </location>
</feature>
<feature type="compositionally biased region" description="Pro residues" evidence="5">
    <location>
        <begin position="333"/>
        <end position="346"/>
    </location>
</feature>
<organism evidence="9 10">
    <name type="scientific">Chionoecetes opilio</name>
    <name type="common">Atlantic snow crab</name>
    <name type="synonym">Cancer opilio</name>
    <dbReference type="NCBI Taxonomy" id="41210"/>
    <lineage>
        <taxon>Eukaryota</taxon>
        <taxon>Metazoa</taxon>
        <taxon>Ecdysozoa</taxon>
        <taxon>Arthropoda</taxon>
        <taxon>Crustacea</taxon>
        <taxon>Multicrustacea</taxon>
        <taxon>Malacostraca</taxon>
        <taxon>Eumalacostraca</taxon>
        <taxon>Eucarida</taxon>
        <taxon>Decapoda</taxon>
        <taxon>Pleocyemata</taxon>
        <taxon>Brachyura</taxon>
        <taxon>Eubrachyura</taxon>
        <taxon>Majoidea</taxon>
        <taxon>Majidae</taxon>
        <taxon>Chionoecetes</taxon>
    </lineage>
</organism>
<feature type="transmembrane region" description="Helical" evidence="6">
    <location>
        <begin position="249"/>
        <end position="277"/>
    </location>
</feature>
<evidence type="ECO:0000256" key="7">
    <source>
        <dbReference type="SAM" id="SignalP"/>
    </source>
</evidence>
<dbReference type="Proteomes" id="UP000770661">
    <property type="component" value="Unassembled WGS sequence"/>
</dbReference>
<reference evidence="9" key="1">
    <citation type="submission" date="2020-07" db="EMBL/GenBank/DDBJ databases">
        <title>The High-quality genome of the commercially important snow crab, Chionoecetes opilio.</title>
        <authorList>
            <person name="Jeong J.-H."/>
            <person name="Ryu S."/>
        </authorList>
    </citation>
    <scope>NUCLEOTIDE SEQUENCE</scope>
    <source>
        <strain evidence="9">MADBK_172401_WGS</strain>
        <tissue evidence="9">Digestive gland</tissue>
    </source>
</reference>
<feature type="region of interest" description="Disordered" evidence="5">
    <location>
        <begin position="300"/>
        <end position="362"/>
    </location>
</feature>
<evidence type="ECO:0000313" key="10">
    <source>
        <dbReference type="Proteomes" id="UP000770661"/>
    </source>
</evidence>
<name>A0A8J4XQY7_CHIOP</name>
<keyword evidence="7" id="KW-0732">Signal</keyword>
<dbReference type="OrthoDB" id="6373080at2759"/>
<dbReference type="PANTHER" id="PTHR31395:SF23">
    <property type="entry name" value="GEO05642P1"/>
    <property type="match status" value="1"/>
</dbReference>
<keyword evidence="4 6" id="KW-0472">Membrane</keyword>
<dbReference type="InterPro" id="IPR053891">
    <property type="entry name" value="Shisa_N"/>
</dbReference>
<dbReference type="Pfam" id="PF13908">
    <property type="entry name" value="Shisa_N"/>
    <property type="match status" value="1"/>
</dbReference>
<evidence type="ECO:0000256" key="2">
    <source>
        <dbReference type="ARBA" id="ARBA00022692"/>
    </source>
</evidence>
<feature type="chain" id="PRO_5035316399" description="Shisa N-terminal domain-containing protein" evidence="7">
    <location>
        <begin position="24"/>
        <end position="362"/>
    </location>
</feature>
<evidence type="ECO:0000256" key="6">
    <source>
        <dbReference type="SAM" id="Phobius"/>
    </source>
</evidence>
<dbReference type="AlphaFoldDB" id="A0A8J4XQY7"/>
<evidence type="ECO:0000256" key="1">
    <source>
        <dbReference type="ARBA" id="ARBA00004370"/>
    </source>
</evidence>
<feature type="domain" description="Shisa N-terminal" evidence="8">
    <location>
        <begin position="36"/>
        <end position="66"/>
    </location>
</feature>
<comment type="caution">
    <text evidence="9">The sequence shown here is derived from an EMBL/GenBank/DDBJ whole genome shotgun (WGS) entry which is preliminary data.</text>
</comment>
<evidence type="ECO:0000259" key="8">
    <source>
        <dbReference type="Pfam" id="PF13908"/>
    </source>
</evidence>
<accession>A0A8J4XQY7</accession>
<dbReference type="InterPro" id="IPR026910">
    <property type="entry name" value="Shisa"/>
</dbReference>